<dbReference type="AlphaFoldDB" id="A0A6A7RNG7"/>
<dbReference type="InterPro" id="IPR050833">
    <property type="entry name" value="Poly_Biosynth_Transport"/>
</dbReference>
<evidence type="ECO:0000313" key="8">
    <source>
        <dbReference type="EMBL" id="MQM29104.1"/>
    </source>
</evidence>
<evidence type="ECO:0000256" key="4">
    <source>
        <dbReference type="ARBA" id="ARBA00022692"/>
    </source>
</evidence>
<feature type="transmembrane region" description="Helical" evidence="7">
    <location>
        <begin position="380"/>
        <end position="397"/>
    </location>
</feature>
<comment type="similarity">
    <text evidence="2">Belongs to the polysaccharide synthase family.</text>
</comment>
<feature type="transmembrane region" description="Helical" evidence="7">
    <location>
        <begin position="79"/>
        <end position="102"/>
    </location>
</feature>
<dbReference type="Proteomes" id="UP000342300">
    <property type="component" value="Unassembled WGS sequence"/>
</dbReference>
<dbReference type="PANTHER" id="PTHR30250:SF10">
    <property type="entry name" value="LIPOPOLYSACCHARIDE BIOSYNTHESIS PROTEIN WZXC"/>
    <property type="match status" value="1"/>
</dbReference>
<name>A0A6A7RNG7_9PROT</name>
<comment type="caution">
    <text evidence="8">The sequence shown here is derived from an EMBL/GenBank/DDBJ whole genome shotgun (WGS) entry which is preliminary data.</text>
</comment>
<keyword evidence="3" id="KW-1003">Cell membrane</keyword>
<feature type="transmembrane region" description="Helical" evidence="7">
    <location>
        <begin position="12"/>
        <end position="37"/>
    </location>
</feature>
<keyword evidence="4 7" id="KW-0812">Transmembrane</keyword>
<accession>A0A6A7RNG7</accession>
<evidence type="ECO:0000313" key="9">
    <source>
        <dbReference type="Proteomes" id="UP000342300"/>
    </source>
</evidence>
<keyword evidence="6 7" id="KW-0472">Membrane</keyword>
<comment type="subcellular location">
    <subcellularLocation>
        <location evidence="1">Cell membrane</location>
        <topology evidence="1">Multi-pass membrane protein</topology>
    </subcellularLocation>
</comment>
<keyword evidence="5 7" id="KW-1133">Transmembrane helix</keyword>
<evidence type="ECO:0000256" key="6">
    <source>
        <dbReference type="ARBA" id="ARBA00023136"/>
    </source>
</evidence>
<feature type="transmembrane region" description="Helical" evidence="7">
    <location>
        <begin position="114"/>
        <end position="134"/>
    </location>
</feature>
<evidence type="ECO:0000256" key="3">
    <source>
        <dbReference type="ARBA" id="ARBA00022475"/>
    </source>
</evidence>
<evidence type="ECO:0000256" key="1">
    <source>
        <dbReference type="ARBA" id="ARBA00004651"/>
    </source>
</evidence>
<dbReference type="GO" id="GO:0005886">
    <property type="term" value="C:plasma membrane"/>
    <property type="evidence" value="ECO:0007669"/>
    <property type="project" value="UniProtKB-SubCell"/>
</dbReference>
<dbReference type="EMBL" id="PDHS01000010">
    <property type="protein sequence ID" value="MQM29104.1"/>
    <property type="molecule type" value="Genomic_DNA"/>
</dbReference>
<organism evidence="8 9">
    <name type="scientific">Candidatus Accumulibacter phosphatis</name>
    <dbReference type="NCBI Taxonomy" id="327160"/>
    <lineage>
        <taxon>Bacteria</taxon>
        <taxon>Pseudomonadati</taxon>
        <taxon>Pseudomonadota</taxon>
        <taxon>Betaproteobacteria</taxon>
        <taxon>Candidatus Accumulibacter</taxon>
    </lineage>
</organism>
<feature type="transmembrane region" description="Helical" evidence="7">
    <location>
        <begin position="442"/>
        <end position="463"/>
    </location>
</feature>
<dbReference type="CDD" id="cd13127">
    <property type="entry name" value="MATE_tuaB_like"/>
    <property type="match status" value="1"/>
</dbReference>
<sequence length="483" mass="50603">MTIQARFASGIRWLAVARLTSQILSWVGTIYVMRLLAPTDYGLAAICSAVLMLASLIAEFGFGAAIVQAATLSREEVRSVFGASLLFSSLCAGAVALAAPLLGNFYRAPEAVPMIQVAMTTLILSSFATLPDAYLRRDMAFARISVVEFCTAITATLVTVSLAAGGAGVWSLIVGPVAGSAMRTMMVFAMARVWITPSLNIRIARRLLSYGLKITVSRMASYVLGQSDVLIAGRVLAKSELGVYSVAMHLAMLPMGKLMGVLNTVTFPAIAEVNRNGGDVLSHLLGSLRMIGHVVVPLLWGLAAVAPWVIPVLIGPAWNGAVLPLQIVCVALPLRLVSTLLATALQGLGHAGLDLRNTLTGVVLLPPLFAIGSVQGVEGLAAAWLVGLPLLLIVNLRRARGILGFGIRAVLKALAPPLLCSATMAAAVTLTGHALGPATLTVPGLIGICVFGALCQLLLLWHFDRGSASGLLKLVRRPRQAES</sequence>
<protein>
    <submittedName>
        <fullName evidence="8">Uncharacterized protein</fullName>
    </submittedName>
</protein>
<evidence type="ECO:0000256" key="5">
    <source>
        <dbReference type="ARBA" id="ARBA00022989"/>
    </source>
</evidence>
<reference evidence="8 9" key="1">
    <citation type="submission" date="2017-09" db="EMBL/GenBank/DDBJ databases">
        <title>Metagenomic Analysis Reveals Denitrifying Candidatus Accumulibacter and Flanking Population as a Source of N2O.</title>
        <authorList>
            <person name="Gao H."/>
            <person name="Mao Y."/>
            <person name="Zhao X."/>
            <person name="Liu W.-T."/>
            <person name="Zhang T."/>
            <person name="Wells G."/>
        </authorList>
    </citation>
    <scope>NUCLEOTIDE SEQUENCE [LARGE SCALE GENOMIC DNA]</scope>
    <source>
        <strain evidence="8">CANDO_2_IC</strain>
    </source>
</reference>
<feature type="transmembrane region" description="Helical" evidence="7">
    <location>
        <begin position="173"/>
        <end position="195"/>
    </location>
</feature>
<feature type="transmembrane region" description="Helical" evidence="7">
    <location>
        <begin position="43"/>
        <end position="67"/>
    </location>
</feature>
<feature type="transmembrane region" description="Helical" evidence="7">
    <location>
        <begin position="291"/>
        <end position="310"/>
    </location>
</feature>
<feature type="transmembrane region" description="Helical" evidence="7">
    <location>
        <begin position="146"/>
        <end position="167"/>
    </location>
</feature>
<evidence type="ECO:0000256" key="2">
    <source>
        <dbReference type="ARBA" id="ARBA00007430"/>
    </source>
</evidence>
<dbReference type="PANTHER" id="PTHR30250">
    <property type="entry name" value="PST FAMILY PREDICTED COLANIC ACID TRANSPORTER"/>
    <property type="match status" value="1"/>
</dbReference>
<dbReference type="Pfam" id="PF13440">
    <property type="entry name" value="Polysacc_synt_3"/>
    <property type="match status" value="1"/>
</dbReference>
<proteinExistence type="inferred from homology"/>
<gene>
    <name evidence="8" type="ORF">CRU78_00535</name>
</gene>
<evidence type="ECO:0000256" key="7">
    <source>
        <dbReference type="SAM" id="Phobius"/>
    </source>
</evidence>
<feature type="transmembrane region" description="Helical" evidence="7">
    <location>
        <begin position="409"/>
        <end position="430"/>
    </location>
</feature>